<name>A0A140NRX8_PROSM</name>
<dbReference type="Pfam" id="PF22003">
    <property type="entry name" value="MrkDrd"/>
    <property type="match status" value="1"/>
</dbReference>
<dbReference type="HOGENOM" id="CLU_058392_2_0_6"/>
<dbReference type="RefSeq" id="WP_004919539.1">
    <property type="nucleotide sequence ID" value="NC_017731.1"/>
</dbReference>
<dbReference type="OrthoDB" id="8970968at2"/>
<dbReference type="InterPro" id="IPR036937">
    <property type="entry name" value="Adhesion_dom_fimbrial_sf"/>
</dbReference>
<evidence type="ECO:0000256" key="4">
    <source>
        <dbReference type="ARBA" id="ARBA00023263"/>
    </source>
</evidence>
<evidence type="ECO:0000313" key="9">
    <source>
        <dbReference type="Proteomes" id="UP000005012"/>
    </source>
</evidence>
<feature type="chain" id="PRO_5007304015" evidence="5">
    <location>
        <begin position="25"/>
        <end position="335"/>
    </location>
</feature>
<reference evidence="9" key="2">
    <citation type="submission" date="2012-04" db="EMBL/GenBank/DDBJ databases">
        <title>Complete genome sequence of Providencia stuartii clinical isolate MRSN 2154.</title>
        <authorList>
            <person name="Clifford R.J."/>
            <person name="Hang J."/>
            <person name="Riley M.C."/>
            <person name="Onmus-Leone F."/>
            <person name="Kuschner R.A."/>
            <person name="Lesho E.P."/>
            <person name="Waterman P.E."/>
        </authorList>
    </citation>
    <scope>NUCLEOTIDE SEQUENCE [LARGE SCALE GENOMIC DNA]</scope>
    <source>
        <strain evidence="9">MRSN 2154</strain>
    </source>
</reference>
<dbReference type="KEGG" id="psi:S70_20455"/>
<reference evidence="8 9" key="1">
    <citation type="journal article" date="2012" name="J. Bacteriol.">
        <title>Complete Genome Sequence of Providencia stuartii Clinical Isolate MRSN 2154.</title>
        <authorList>
            <person name="Clifford R.J."/>
            <person name="Hang J."/>
            <person name="Riley M.C."/>
            <person name="Onmus-Leone F."/>
            <person name="Kuschner R.A."/>
            <person name="Lesho E.P."/>
            <person name="Waterman P.E."/>
        </authorList>
    </citation>
    <scope>NUCLEOTIDE SEQUENCE [LARGE SCALE GENOMIC DNA]</scope>
    <source>
        <strain evidence="8 9">MRSN 2154</strain>
    </source>
</reference>
<dbReference type="PANTHER" id="PTHR33420:SF3">
    <property type="entry name" value="FIMBRIAL SUBUNIT ELFA"/>
    <property type="match status" value="1"/>
</dbReference>
<evidence type="ECO:0000259" key="6">
    <source>
        <dbReference type="Pfam" id="PF00419"/>
    </source>
</evidence>
<sequence>MSINTILRNGIALAAVLSSIPAYATCTRNSWVPAENIDMQFGRVVVSPDLPVGSVIQEKTWPMKETGSYWAQCYGGTVLDAIITAKGLTEGPNKVYNTNIPGIGLRFQRMGAVAMTYPDTFKVSGSNRQKINVYLAGSTFKLQIIKTAENTGSGRITQGEYTRYGYKPNSVEPAIITYLSADAITIVSPSCKIMTGKNQDVHLDTVKRTDFKGRGTTAGEKKFPINLMCNGGVSISPDSVSVNMSFYGRNAPNTNPQDGVLDNTAKSSPAQGIGVQVLTDKGVKLTWGKSYKVGELTTALDKYINTNYIARYYQYGDKVTAGDVQAVMQFNITYD</sequence>
<accession>A0A140NRX8</accession>
<comment type="similarity">
    <text evidence="2">Belongs to the fimbrial protein family.</text>
</comment>
<evidence type="ECO:0000256" key="1">
    <source>
        <dbReference type="ARBA" id="ARBA00004561"/>
    </source>
</evidence>
<dbReference type="InterPro" id="IPR050263">
    <property type="entry name" value="Bact_Fimbrial_Adh_Pro"/>
</dbReference>
<organism evidence="8 9">
    <name type="scientific">Providencia stuartii (strain MRSN 2154)</name>
    <dbReference type="NCBI Taxonomy" id="1157951"/>
    <lineage>
        <taxon>Bacteria</taxon>
        <taxon>Pseudomonadati</taxon>
        <taxon>Pseudomonadota</taxon>
        <taxon>Gammaproteobacteria</taxon>
        <taxon>Enterobacterales</taxon>
        <taxon>Morganellaceae</taxon>
        <taxon>Providencia</taxon>
    </lineage>
</organism>
<dbReference type="EMBL" id="CP003488">
    <property type="protein sequence ID" value="AFH95875.1"/>
    <property type="molecule type" value="Genomic_DNA"/>
</dbReference>
<dbReference type="InterPro" id="IPR000259">
    <property type="entry name" value="Adhesion_dom_fimbrial"/>
</dbReference>
<dbReference type="AlphaFoldDB" id="A0A140NRX8"/>
<evidence type="ECO:0000256" key="3">
    <source>
        <dbReference type="ARBA" id="ARBA00022729"/>
    </source>
</evidence>
<evidence type="ECO:0000259" key="7">
    <source>
        <dbReference type="Pfam" id="PF22003"/>
    </source>
</evidence>
<dbReference type="GO" id="GO:0043709">
    <property type="term" value="P:cell adhesion involved in single-species biofilm formation"/>
    <property type="evidence" value="ECO:0007669"/>
    <property type="project" value="TreeGrafter"/>
</dbReference>
<feature type="domain" description="MrkD-like receptor binding" evidence="7">
    <location>
        <begin position="37"/>
        <end position="181"/>
    </location>
</feature>
<evidence type="ECO:0000256" key="5">
    <source>
        <dbReference type="SAM" id="SignalP"/>
    </source>
</evidence>
<dbReference type="Gene3D" id="2.60.40.1090">
    <property type="entry name" value="Fimbrial-type adhesion domain"/>
    <property type="match status" value="1"/>
</dbReference>
<evidence type="ECO:0000313" key="8">
    <source>
        <dbReference type="EMBL" id="AFH95875.1"/>
    </source>
</evidence>
<keyword evidence="3 5" id="KW-0732">Signal</keyword>
<dbReference type="Proteomes" id="UP000005012">
    <property type="component" value="Chromosome"/>
</dbReference>
<gene>
    <name evidence="8" type="ordered locus">S70_20455</name>
</gene>
<dbReference type="Gene3D" id="2.60.40.3310">
    <property type="match status" value="1"/>
</dbReference>
<feature type="domain" description="Fimbrial-type adhesion" evidence="6">
    <location>
        <begin position="185"/>
        <end position="335"/>
    </location>
</feature>
<keyword evidence="4" id="KW-0281">Fimbrium</keyword>
<dbReference type="GeneID" id="93519396"/>
<feature type="signal peptide" evidence="5">
    <location>
        <begin position="1"/>
        <end position="24"/>
    </location>
</feature>
<protein>
    <submittedName>
        <fullName evidence="8">Uncharacterized protein</fullName>
    </submittedName>
</protein>
<dbReference type="PANTHER" id="PTHR33420">
    <property type="entry name" value="FIMBRIAL SUBUNIT ELFA-RELATED"/>
    <property type="match status" value="1"/>
</dbReference>
<dbReference type="SUPFAM" id="SSF49401">
    <property type="entry name" value="Bacterial adhesins"/>
    <property type="match status" value="1"/>
</dbReference>
<comment type="subcellular location">
    <subcellularLocation>
        <location evidence="1">Fimbrium</location>
    </subcellularLocation>
</comment>
<proteinExistence type="inferred from homology"/>
<dbReference type="PATRIC" id="fig|1157951.4.peg.4112"/>
<evidence type="ECO:0000256" key="2">
    <source>
        <dbReference type="ARBA" id="ARBA00006671"/>
    </source>
</evidence>
<dbReference type="Pfam" id="PF00419">
    <property type="entry name" value="Fimbrial"/>
    <property type="match status" value="1"/>
</dbReference>
<dbReference type="GO" id="GO:0009289">
    <property type="term" value="C:pilus"/>
    <property type="evidence" value="ECO:0007669"/>
    <property type="project" value="UniProtKB-SubCell"/>
</dbReference>
<dbReference type="InterPro" id="IPR008966">
    <property type="entry name" value="Adhesion_dom_sf"/>
</dbReference>
<dbReference type="InterPro" id="IPR054160">
    <property type="entry name" value="MrkD_recept-bd"/>
</dbReference>